<name>A0A7J6QRS2_PEROL</name>
<protein>
    <submittedName>
        <fullName evidence="1">Uncharacterized protein</fullName>
    </submittedName>
</protein>
<dbReference type="AlphaFoldDB" id="A0A7J6QRS2"/>
<dbReference type="EMBL" id="JABANO010031041">
    <property type="protein sequence ID" value="KAF4710892.1"/>
    <property type="molecule type" value="Genomic_DNA"/>
</dbReference>
<comment type="caution">
    <text evidence="1">The sequence shown here is derived from an EMBL/GenBank/DDBJ whole genome shotgun (WGS) entry which is preliminary data.</text>
</comment>
<sequence length="491" mass="54873">RTVMTSDFMSEIFGFIKYSEDDDVVPGERVGSVLDVSTDGYYENAQCRCDFAECSEAVGTLGKGDLKCIFLTDNSPIHCKMAEDALNIKAMNVKPGGQQPRMRPGWYWKGKKKINQPMVFPASHPVYPGQPKGLRQVVRERFGEDACRGLKHEGLVQLLSACEDFRSQKTLLQEEAEARGDKVIYGVKFHPELAPIEAAYRSIAERIRVSNTAGSSAGFKERVENVQDEVQLETSEWQPACPLPLVNATSTFATPLMLRRDRFVSISLLSNGITDVPGCIAEAVARDGPVLVVGSVHAKSGPIRADARRTVEALLEHLDDVVGKRSEEYFIVLGGDWNAHIYDLLPIFKSSSKSWRAHTVQENSTMLLSLPRFTSQHEHNWLAAYDGWFIRAPRAGPSYHALSVEIREGFLPKYLSRGKHSTHGDSPFYFDGCRHGPDSGSRCRMTGALNLETQDEIWKFPHCRATAGLSDHMALQMDFRFATKFLRLEVI</sequence>
<dbReference type="Proteomes" id="UP000553632">
    <property type="component" value="Unassembled WGS sequence"/>
</dbReference>
<dbReference type="InterPro" id="IPR036691">
    <property type="entry name" value="Endo/exonu/phosph_ase_sf"/>
</dbReference>
<evidence type="ECO:0000313" key="2">
    <source>
        <dbReference type="Proteomes" id="UP000553632"/>
    </source>
</evidence>
<evidence type="ECO:0000313" key="1">
    <source>
        <dbReference type="EMBL" id="KAF4710892.1"/>
    </source>
</evidence>
<gene>
    <name evidence="1" type="ORF">FOZ63_030808</name>
</gene>
<accession>A0A7J6QRS2</accession>
<feature type="non-terminal residue" evidence="1">
    <location>
        <position position="491"/>
    </location>
</feature>
<proteinExistence type="predicted"/>
<keyword evidence="2" id="KW-1185">Reference proteome</keyword>
<organism evidence="1 2">
    <name type="scientific">Perkinsus olseni</name>
    <name type="common">Perkinsus atlanticus</name>
    <dbReference type="NCBI Taxonomy" id="32597"/>
    <lineage>
        <taxon>Eukaryota</taxon>
        <taxon>Sar</taxon>
        <taxon>Alveolata</taxon>
        <taxon>Perkinsozoa</taxon>
        <taxon>Perkinsea</taxon>
        <taxon>Perkinsida</taxon>
        <taxon>Perkinsidae</taxon>
        <taxon>Perkinsus</taxon>
    </lineage>
</organism>
<reference evidence="1 2" key="1">
    <citation type="submission" date="2020-04" db="EMBL/GenBank/DDBJ databases">
        <title>Perkinsus olseni comparative genomics.</title>
        <authorList>
            <person name="Bogema D.R."/>
        </authorList>
    </citation>
    <scope>NUCLEOTIDE SEQUENCE [LARGE SCALE GENOMIC DNA]</scope>
    <source>
        <strain evidence="1 2">ATCC PRA-207</strain>
    </source>
</reference>
<dbReference type="SUPFAM" id="SSF56219">
    <property type="entry name" value="DNase I-like"/>
    <property type="match status" value="1"/>
</dbReference>